<organism evidence="2 3">
    <name type="scientific">Puccinia coronata f. sp. avenae</name>
    <dbReference type="NCBI Taxonomy" id="200324"/>
    <lineage>
        <taxon>Eukaryota</taxon>
        <taxon>Fungi</taxon>
        <taxon>Dikarya</taxon>
        <taxon>Basidiomycota</taxon>
        <taxon>Pucciniomycotina</taxon>
        <taxon>Pucciniomycetes</taxon>
        <taxon>Pucciniales</taxon>
        <taxon>Pucciniaceae</taxon>
        <taxon>Puccinia</taxon>
    </lineage>
</organism>
<evidence type="ECO:0000256" key="1">
    <source>
        <dbReference type="SAM" id="MobiDB-lite"/>
    </source>
</evidence>
<reference evidence="2 3" key="1">
    <citation type="submission" date="2017-11" db="EMBL/GenBank/DDBJ databases">
        <title>De novo assembly and phasing of dikaryotic genomes from two isolates of Puccinia coronata f. sp. avenae, the causal agent of oat crown rust.</title>
        <authorList>
            <person name="Miller M.E."/>
            <person name="Zhang Y."/>
            <person name="Omidvar V."/>
            <person name="Sperschneider J."/>
            <person name="Schwessinger B."/>
            <person name="Raley C."/>
            <person name="Palmer J.M."/>
            <person name="Garnica D."/>
            <person name="Upadhyaya N."/>
            <person name="Rathjen J."/>
            <person name="Taylor J.M."/>
            <person name="Park R.F."/>
            <person name="Dodds P.N."/>
            <person name="Hirsch C.D."/>
            <person name="Kianian S.F."/>
            <person name="Figueroa M."/>
        </authorList>
    </citation>
    <scope>NUCLEOTIDE SEQUENCE [LARGE SCALE GENOMIC DNA]</scope>
    <source>
        <strain evidence="2">12NC29</strain>
    </source>
</reference>
<accession>A0A2N5T447</accession>
<dbReference type="AlphaFoldDB" id="A0A2N5T447"/>
<gene>
    <name evidence="2" type="ORF">PCANC_07438</name>
</gene>
<evidence type="ECO:0000313" key="3">
    <source>
        <dbReference type="Proteomes" id="UP000235388"/>
    </source>
</evidence>
<dbReference type="EMBL" id="PGCJ01000800">
    <property type="protein sequence ID" value="PLW20260.1"/>
    <property type="molecule type" value="Genomic_DNA"/>
</dbReference>
<keyword evidence="3" id="KW-1185">Reference proteome</keyword>
<name>A0A2N5T447_9BASI</name>
<comment type="caution">
    <text evidence="2">The sequence shown here is derived from an EMBL/GenBank/DDBJ whole genome shotgun (WGS) entry which is preliminary data.</text>
</comment>
<sequence>MELPPEPPKVPGVDQNGQRNPIPSRPIRDERVILRDSGGTAEVSVAQLVSAFDCYVPSAAFRIRPGMQGAG</sequence>
<protein>
    <submittedName>
        <fullName evidence="2">Uncharacterized protein</fullName>
    </submittedName>
</protein>
<evidence type="ECO:0000313" key="2">
    <source>
        <dbReference type="EMBL" id="PLW20260.1"/>
    </source>
</evidence>
<feature type="compositionally biased region" description="Pro residues" evidence="1">
    <location>
        <begin position="1"/>
        <end position="10"/>
    </location>
</feature>
<proteinExistence type="predicted"/>
<feature type="region of interest" description="Disordered" evidence="1">
    <location>
        <begin position="1"/>
        <end position="27"/>
    </location>
</feature>
<dbReference type="Proteomes" id="UP000235388">
    <property type="component" value="Unassembled WGS sequence"/>
</dbReference>